<evidence type="ECO:0000313" key="3">
    <source>
        <dbReference type="EMBL" id="KAK2181888.1"/>
    </source>
</evidence>
<sequence length="783" mass="86998">MVAGITVKNIPPGCTKQDLLKHFKSRRHGGGTIDYVLFPLVGDESQAFVTFRDSKVARSVATQRHSLHKQPLEVTLARKQMLTLCIVDVDPLVAENIPDVGAFVKTLETDWGVRAVDANDTGHMTIGGSLVQIQCVVSQLNSLVKPQPPKSPTSLLSVTKSVIMGNRESPVAEPSADTMERQSAMPKSEVGTVVDPYIMDYAKKFFLDDIQALERKHRVTYEFDQQDEVALVYIIPIDGDTEQTPQHIWKAKEQFCRFYHSVFKQVKMKTVKCGGSDAMSSQNPTELAVFETRNMFKCLYVIENPPGEITLVGKPKCVALASDWLARKFSVSMPGDSSSTGNLNVLRMVLSIEEKCVLSVACCETAKKLSLGKTVSIQDDLRSVAYRNSPEGNETVVTEDTENVGSGRGDSVPDDKDNDDTTDLGNGDDAMYDTFIRYDTGEMPATPAGDTDNHMTSGDSKEHKGTPYCHVPCYSALFGPSMFGHGSLVDAHTNFGHQPKEQDDVATTRADLEAKLKAYNTFYEGKTLQIKSKEVNGRLVLDGPLRVNWGVQSAIQFKKKDDDNEGQTPETPQHWRKSYKLAINNGLNDADPEPQSPLSPVSSSVSVSSSLSDLTQDTDHKGTSLRRYHTVALRRHRKPRRHDKRRLSMINGHIYDVDTSIFIPAHGSVTSVTISSIDTAPDVIRRLLAKFKVENSPDDFCLCKVLSTGETRMLQETDHPLMERVISGPLEDNAKIFIMDKDKVDVITQEMAQFINLPDAMLEAFLQKYREEEEAEIREINNK</sequence>
<evidence type="ECO:0000259" key="2">
    <source>
        <dbReference type="PROSITE" id="PS50200"/>
    </source>
</evidence>
<reference evidence="3" key="1">
    <citation type="journal article" date="2023" name="Mol. Biol. Evol.">
        <title>Third-Generation Sequencing Reveals the Adaptive Role of the Epigenome in Three Deep-Sea Polychaetes.</title>
        <authorList>
            <person name="Perez M."/>
            <person name="Aroh O."/>
            <person name="Sun Y."/>
            <person name="Lan Y."/>
            <person name="Juniper S.K."/>
            <person name="Young C.R."/>
            <person name="Angers B."/>
            <person name="Qian P.Y."/>
        </authorList>
    </citation>
    <scope>NUCLEOTIDE SEQUENCE</scope>
    <source>
        <strain evidence="3">R07B-5</strain>
    </source>
</reference>
<dbReference type="EMBL" id="JAODUO010000375">
    <property type="protein sequence ID" value="KAK2181888.1"/>
    <property type="molecule type" value="Genomic_DNA"/>
</dbReference>
<dbReference type="InterPro" id="IPR000159">
    <property type="entry name" value="RA_dom"/>
</dbReference>
<dbReference type="SUPFAM" id="SSF54928">
    <property type="entry name" value="RNA-binding domain, RBD"/>
    <property type="match status" value="1"/>
</dbReference>
<dbReference type="PANTHER" id="PTHR22738:SF15">
    <property type="entry name" value="LD40758P"/>
    <property type="match status" value="1"/>
</dbReference>
<dbReference type="Pfam" id="PF23085">
    <property type="entry name" value="RRM_PARP14_3"/>
    <property type="match status" value="1"/>
</dbReference>
<dbReference type="Pfam" id="PF00788">
    <property type="entry name" value="RA"/>
    <property type="match status" value="1"/>
</dbReference>
<dbReference type="GO" id="GO:0007165">
    <property type="term" value="P:signal transduction"/>
    <property type="evidence" value="ECO:0007669"/>
    <property type="project" value="InterPro"/>
</dbReference>
<gene>
    <name evidence="3" type="ORF">NP493_370g03000</name>
</gene>
<dbReference type="Gene3D" id="3.30.70.330">
    <property type="match status" value="1"/>
</dbReference>
<dbReference type="SMART" id="SM00314">
    <property type="entry name" value="RA"/>
    <property type="match status" value="1"/>
</dbReference>
<feature type="region of interest" description="Disordered" evidence="1">
    <location>
        <begin position="386"/>
        <end position="463"/>
    </location>
</feature>
<dbReference type="AlphaFoldDB" id="A0AAD9L3N6"/>
<feature type="region of interest" description="Disordered" evidence="1">
    <location>
        <begin position="585"/>
        <end position="625"/>
    </location>
</feature>
<keyword evidence="4" id="KW-1185">Reference proteome</keyword>
<dbReference type="CDD" id="cd01784">
    <property type="entry name" value="RA_RASSF2_like"/>
    <property type="match status" value="1"/>
</dbReference>
<dbReference type="Gene3D" id="3.10.20.90">
    <property type="entry name" value="Phosphatidylinositol 3-kinase Catalytic Subunit, Chain A, domain 1"/>
    <property type="match status" value="1"/>
</dbReference>
<evidence type="ECO:0000313" key="4">
    <source>
        <dbReference type="Proteomes" id="UP001209878"/>
    </source>
</evidence>
<dbReference type="Proteomes" id="UP001209878">
    <property type="component" value="Unassembled WGS sequence"/>
</dbReference>
<dbReference type="GO" id="GO:0003676">
    <property type="term" value="F:nucleic acid binding"/>
    <property type="evidence" value="ECO:0007669"/>
    <property type="project" value="InterPro"/>
</dbReference>
<organism evidence="3 4">
    <name type="scientific">Ridgeia piscesae</name>
    <name type="common">Tubeworm</name>
    <dbReference type="NCBI Taxonomy" id="27915"/>
    <lineage>
        <taxon>Eukaryota</taxon>
        <taxon>Metazoa</taxon>
        <taxon>Spiralia</taxon>
        <taxon>Lophotrochozoa</taxon>
        <taxon>Annelida</taxon>
        <taxon>Polychaeta</taxon>
        <taxon>Sedentaria</taxon>
        <taxon>Canalipalpata</taxon>
        <taxon>Sabellida</taxon>
        <taxon>Siboglinidae</taxon>
        <taxon>Ridgeia</taxon>
    </lineage>
</organism>
<dbReference type="PANTHER" id="PTHR22738">
    <property type="entry name" value="RASSF"/>
    <property type="match status" value="1"/>
</dbReference>
<feature type="domain" description="Ras-associating" evidence="2">
    <location>
        <begin position="655"/>
        <end position="743"/>
    </location>
</feature>
<dbReference type="SUPFAM" id="SSF54236">
    <property type="entry name" value="Ubiquitin-like"/>
    <property type="match status" value="1"/>
</dbReference>
<dbReference type="InterPro" id="IPR035979">
    <property type="entry name" value="RBD_domain_sf"/>
</dbReference>
<protein>
    <recommendedName>
        <fullName evidence="2">Ras-associating domain-containing protein</fullName>
    </recommendedName>
</protein>
<dbReference type="InterPro" id="IPR033614">
    <property type="entry name" value="RASSF1-6"/>
</dbReference>
<feature type="compositionally biased region" description="Low complexity" evidence="1">
    <location>
        <begin position="596"/>
        <end position="612"/>
    </location>
</feature>
<dbReference type="PROSITE" id="PS50200">
    <property type="entry name" value="RA"/>
    <property type="match status" value="1"/>
</dbReference>
<proteinExistence type="predicted"/>
<dbReference type="InterPro" id="IPR029071">
    <property type="entry name" value="Ubiquitin-like_domsf"/>
</dbReference>
<dbReference type="InterPro" id="IPR012677">
    <property type="entry name" value="Nucleotide-bd_a/b_plait_sf"/>
</dbReference>
<evidence type="ECO:0000256" key="1">
    <source>
        <dbReference type="SAM" id="MobiDB-lite"/>
    </source>
</evidence>
<dbReference type="SUPFAM" id="SSF57716">
    <property type="entry name" value="Glucocorticoid receptor-like (DNA-binding domain)"/>
    <property type="match status" value="1"/>
</dbReference>
<name>A0AAD9L3N6_RIDPI</name>
<comment type="caution">
    <text evidence="3">The sequence shown here is derived from an EMBL/GenBank/DDBJ whole genome shotgun (WGS) entry which is preliminary data.</text>
</comment>
<accession>A0AAD9L3N6</accession>